<dbReference type="GO" id="GO:0005886">
    <property type="term" value="C:plasma membrane"/>
    <property type="evidence" value="ECO:0007669"/>
    <property type="project" value="UniProtKB-SubCell"/>
</dbReference>
<dbReference type="GO" id="GO:0015891">
    <property type="term" value="P:siderophore transport"/>
    <property type="evidence" value="ECO:0007669"/>
    <property type="project" value="InterPro"/>
</dbReference>
<keyword evidence="8" id="KW-1133">Transmembrane helix</keyword>
<evidence type="ECO:0000256" key="5">
    <source>
        <dbReference type="ARBA" id="ARBA00022519"/>
    </source>
</evidence>
<evidence type="ECO:0000313" key="13">
    <source>
        <dbReference type="EMBL" id="ALS96894.1"/>
    </source>
</evidence>
<keyword evidence="10" id="KW-0735">Signal-anchor</keyword>
<comment type="similarity">
    <text evidence="2 10">Belongs to the TonB family.</text>
</comment>
<dbReference type="InterPro" id="IPR051045">
    <property type="entry name" value="TonB-dependent_transducer"/>
</dbReference>
<evidence type="ECO:0000256" key="2">
    <source>
        <dbReference type="ARBA" id="ARBA00006555"/>
    </source>
</evidence>
<evidence type="ECO:0000256" key="8">
    <source>
        <dbReference type="ARBA" id="ARBA00022989"/>
    </source>
</evidence>
<dbReference type="STRING" id="1526571.AT746_00445"/>
<keyword evidence="7 10" id="KW-0653">Protein transport</keyword>
<dbReference type="Gene3D" id="3.30.1150.10">
    <property type="match status" value="1"/>
</dbReference>
<dbReference type="InterPro" id="IPR006260">
    <property type="entry name" value="TonB/TolA_C"/>
</dbReference>
<dbReference type="PROSITE" id="PS51257">
    <property type="entry name" value="PROKAR_LIPOPROTEIN"/>
    <property type="match status" value="1"/>
</dbReference>
<dbReference type="PANTHER" id="PTHR33446:SF14">
    <property type="entry name" value="PROTEIN TONB"/>
    <property type="match status" value="1"/>
</dbReference>
<keyword evidence="3 10" id="KW-0813">Transport</keyword>
<accession>A0A0U3A7C7</accession>
<dbReference type="SUPFAM" id="SSF74653">
    <property type="entry name" value="TolA/TonB C-terminal domain"/>
    <property type="match status" value="1"/>
</dbReference>
<evidence type="ECO:0000313" key="14">
    <source>
        <dbReference type="Proteomes" id="UP000068447"/>
    </source>
</evidence>
<dbReference type="Pfam" id="PF03544">
    <property type="entry name" value="TonB_C"/>
    <property type="match status" value="1"/>
</dbReference>
<dbReference type="GO" id="GO:0015031">
    <property type="term" value="P:protein transport"/>
    <property type="evidence" value="ECO:0007669"/>
    <property type="project" value="UniProtKB-UniRule"/>
</dbReference>
<dbReference type="KEGG" id="lal:AT746_00445"/>
<evidence type="ECO:0000256" key="6">
    <source>
        <dbReference type="ARBA" id="ARBA00022692"/>
    </source>
</evidence>
<feature type="chain" id="PRO_5006835856" description="Protein TonB" evidence="11">
    <location>
        <begin position="24"/>
        <end position="134"/>
    </location>
</feature>
<evidence type="ECO:0000256" key="7">
    <source>
        <dbReference type="ARBA" id="ARBA00022927"/>
    </source>
</evidence>
<comment type="function">
    <text evidence="10">Interacts with outer membrane receptor proteins that carry out high-affinity binding and energy dependent uptake into the periplasmic space of specific substrates. It could act to transduce energy from the cytoplasmic membrane to specific energy-requiring processes in the outer membrane, resulting in the release into the periplasm of ligands bound by these outer membrane proteins.</text>
</comment>
<keyword evidence="6" id="KW-0812">Transmembrane</keyword>
<evidence type="ECO:0000256" key="4">
    <source>
        <dbReference type="ARBA" id="ARBA00022475"/>
    </source>
</evidence>
<evidence type="ECO:0000256" key="10">
    <source>
        <dbReference type="RuleBase" id="RU362123"/>
    </source>
</evidence>
<proteinExistence type="inferred from homology"/>
<organism evidence="13 14">
    <name type="scientific">Lacimicrobium alkaliphilum</name>
    <dbReference type="NCBI Taxonomy" id="1526571"/>
    <lineage>
        <taxon>Bacteria</taxon>
        <taxon>Pseudomonadati</taxon>
        <taxon>Pseudomonadota</taxon>
        <taxon>Gammaproteobacteria</taxon>
        <taxon>Alteromonadales</taxon>
        <taxon>Alteromonadaceae</taxon>
        <taxon>Lacimicrobium</taxon>
    </lineage>
</organism>
<reference evidence="13 14" key="1">
    <citation type="submission" date="2015-12" db="EMBL/GenBank/DDBJ databases">
        <title>Complete genome of Lacimicrobium alkaliphilum KCTC 32984.</title>
        <authorList>
            <person name="Kim S.-G."/>
            <person name="Lee Y.-J."/>
        </authorList>
    </citation>
    <scope>NUCLEOTIDE SEQUENCE [LARGE SCALE GENOMIC DNA]</scope>
    <source>
        <strain evidence="13 14">YelD216</strain>
    </source>
</reference>
<keyword evidence="9" id="KW-0472">Membrane</keyword>
<evidence type="ECO:0000256" key="3">
    <source>
        <dbReference type="ARBA" id="ARBA00022448"/>
    </source>
</evidence>
<evidence type="ECO:0000256" key="11">
    <source>
        <dbReference type="SAM" id="SignalP"/>
    </source>
</evidence>
<dbReference type="PRINTS" id="PR01374">
    <property type="entry name" value="TONBPROTEIN"/>
</dbReference>
<keyword evidence="5 10" id="KW-0997">Cell inner membrane</keyword>
<dbReference type="RefSeq" id="WP_062474887.1">
    <property type="nucleotide sequence ID" value="NZ_CP013650.1"/>
</dbReference>
<keyword evidence="11" id="KW-0732">Signal</keyword>
<name>A0A0U3A7C7_9ALTE</name>
<evidence type="ECO:0000259" key="12">
    <source>
        <dbReference type="PROSITE" id="PS52015"/>
    </source>
</evidence>
<feature type="domain" description="TonB C-terminal" evidence="12">
    <location>
        <begin position="43"/>
        <end position="134"/>
    </location>
</feature>
<comment type="subcellular location">
    <subcellularLocation>
        <location evidence="1 10">Cell inner membrane</location>
        <topology evidence="1 10">Single-pass membrane protein</topology>
        <orientation evidence="1 10">Periplasmic side</orientation>
    </subcellularLocation>
</comment>
<dbReference type="GO" id="GO:0055085">
    <property type="term" value="P:transmembrane transport"/>
    <property type="evidence" value="ECO:0007669"/>
    <property type="project" value="InterPro"/>
</dbReference>
<keyword evidence="4 10" id="KW-1003">Cell membrane</keyword>
<dbReference type="PANTHER" id="PTHR33446">
    <property type="entry name" value="PROTEIN TONB-RELATED"/>
    <property type="match status" value="1"/>
</dbReference>
<sequence length="134" mass="14888">MSIYLKDKSVRLIIFLFLSCLLAACQSTSETVIEPPKEAPIVGAEAYPEPVIRIAPAYPQLALGSGKEGWVLLTYNVDATGAPVDIEVQDSSPKGMFEESATSALRKWRYLPPKKNGEYQPQQDLKTVIEYRLK</sequence>
<feature type="signal peptide" evidence="11">
    <location>
        <begin position="1"/>
        <end position="23"/>
    </location>
</feature>
<keyword evidence="14" id="KW-1185">Reference proteome</keyword>
<dbReference type="EMBL" id="CP013650">
    <property type="protein sequence ID" value="ALS96894.1"/>
    <property type="molecule type" value="Genomic_DNA"/>
</dbReference>
<dbReference type="InterPro" id="IPR003538">
    <property type="entry name" value="TonB"/>
</dbReference>
<dbReference type="InterPro" id="IPR037682">
    <property type="entry name" value="TonB_C"/>
</dbReference>
<dbReference type="GO" id="GO:0031992">
    <property type="term" value="F:energy transducer activity"/>
    <property type="evidence" value="ECO:0007669"/>
    <property type="project" value="InterPro"/>
</dbReference>
<dbReference type="GO" id="GO:0030288">
    <property type="term" value="C:outer membrane-bounded periplasmic space"/>
    <property type="evidence" value="ECO:0007669"/>
    <property type="project" value="InterPro"/>
</dbReference>
<dbReference type="PROSITE" id="PS52015">
    <property type="entry name" value="TONB_CTD"/>
    <property type="match status" value="1"/>
</dbReference>
<dbReference type="Proteomes" id="UP000068447">
    <property type="component" value="Chromosome"/>
</dbReference>
<evidence type="ECO:0000256" key="1">
    <source>
        <dbReference type="ARBA" id="ARBA00004383"/>
    </source>
</evidence>
<gene>
    <name evidence="13" type="ORF">AT746_00445</name>
</gene>
<evidence type="ECO:0000256" key="9">
    <source>
        <dbReference type="ARBA" id="ARBA00023136"/>
    </source>
</evidence>
<dbReference type="AlphaFoldDB" id="A0A0U3A7C7"/>
<protein>
    <recommendedName>
        <fullName evidence="10">Protein TonB</fullName>
    </recommendedName>
</protein>
<dbReference type="NCBIfam" id="TIGR01352">
    <property type="entry name" value="tonB_Cterm"/>
    <property type="match status" value="1"/>
</dbReference>